<gene>
    <name evidence="1" type="ORF">DERP_010948</name>
</gene>
<evidence type="ECO:0000313" key="1">
    <source>
        <dbReference type="EMBL" id="KAH9426380.1"/>
    </source>
</evidence>
<comment type="caution">
    <text evidence="1">The sequence shown here is derived from an EMBL/GenBank/DDBJ whole genome shotgun (WGS) entry which is preliminary data.</text>
</comment>
<feature type="non-terminal residue" evidence="1">
    <location>
        <position position="1"/>
    </location>
</feature>
<organism evidence="1 2">
    <name type="scientific">Dermatophagoides pteronyssinus</name>
    <name type="common">European house dust mite</name>
    <dbReference type="NCBI Taxonomy" id="6956"/>
    <lineage>
        <taxon>Eukaryota</taxon>
        <taxon>Metazoa</taxon>
        <taxon>Ecdysozoa</taxon>
        <taxon>Arthropoda</taxon>
        <taxon>Chelicerata</taxon>
        <taxon>Arachnida</taxon>
        <taxon>Acari</taxon>
        <taxon>Acariformes</taxon>
        <taxon>Sarcoptiformes</taxon>
        <taxon>Astigmata</taxon>
        <taxon>Psoroptidia</taxon>
        <taxon>Analgoidea</taxon>
        <taxon>Pyroglyphidae</taxon>
        <taxon>Dermatophagoidinae</taxon>
        <taxon>Dermatophagoides</taxon>
    </lineage>
</organism>
<accession>A0ABQ8JUU0</accession>
<reference evidence="1 2" key="2">
    <citation type="journal article" date="2022" name="Mol. Biol. Evol.">
        <title>Comparative Genomics Reveals Insights into the Divergent Evolution of Astigmatic Mites and Household Pest Adaptations.</title>
        <authorList>
            <person name="Xiong Q."/>
            <person name="Wan A.T."/>
            <person name="Liu X."/>
            <person name="Fung C.S."/>
            <person name="Xiao X."/>
            <person name="Malainual N."/>
            <person name="Hou J."/>
            <person name="Wang L."/>
            <person name="Wang M."/>
            <person name="Yang K.Y."/>
            <person name="Cui Y."/>
            <person name="Leung E.L."/>
            <person name="Nong W."/>
            <person name="Shin S.K."/>
            <person name="Au S.W."/>
            <person name="Jeong K.Y."/>
            <person name="Chew F.T."/>
            <person name="Hui J.H."/>
            <person name="Leung T.F."/>
            <person name="Tungtrongchitr A."/>
            <person name="Zhong N."/>
            <person name="Liu Z."/>
            <person name="Tsui S.K."/>
        </authorList>
    </citation>
    <scope>NUCLEOTIDE SEQUENCE [LARGE SCALE GENOMIC DNA]</scope>
    <source>
        <strain evidence="1">Derp</strain>
    </source>
</reference>
<sequence length="10" mass="1294">IFHFDFNIIK</sequence>
<proteinExistence type="predicted"/>
<dbReference type="Proteomes" id="UP000887458">
    <property type="component" value="Unassembled WGS sequence"/>
</dbReference>
<protein>
    <submittedName>
        <fullName evidence="1">Uncharacterized protein</fullName>
    </submittedName>
</protein>
<reference evidence="1 2" key="1">
    <citation type="journal article" date="2018" name="J. Allergy Clin. Immunol.">
        <title>High-quality assembly of Dermatophagoides pteronyssinus genome and transcriptome reveals a wide range of novel allergens.</title>
        <authorList>
            <person name="Liu X.Y."/>
            <person name="Yang K.Y."/>
            <person name="Wang M.Q."/>
            <person name="Kwok J.S."/>
            <person name="Zeng X."/>
            <person name="Yang Z."/>
            <person name="Xiao X.J."/>
            <person name="Lau C.P."/>
            <person name="Li Y."/>
            <person name="Huang Z.M."/>
            <person name="Ba J.G."/>
            <person name="Yim A.K."/>
            <person name="Ouyang C.Y."/>
            <person name="Ngai S.M."/>
            <person name="Chan T.F."/>
            <person name="Leung E.L."/>
            <person name="Liu L."/>
            <person name="Liu Z.G."/>
            <person name="Tsui S.K."/>
        </authorList>
    </citation>
    <scope>NUCLEOTIDE SEQUENCE [LARGE SCALE GENOMIC DNA]</scope>
    <source>
        <strain evidence="1">Derp</strain>
    </source>
</reference>
<dbReference type="EMBL" id="NJHN03000010">
    <property type="protein sequence ID" value="KAH9426380.1"/>
    <property type="molecule type" value="Genomic_DNA"/>
</dbReference>
<evidence type="ECO:0000313" key="2">
    <source>
        <dbReference type="Proteomes" id="UP000887458"/>
    </source>
</evidence>
<name>A0ABQ8JUU0_DERPT</name>
<keyword evidence="2" id="KW-1185">Reference proteome</keyword>